<dbReference type="EMBL" id="CP058601">
    <property type="protein sequence ID" value="QLG50754.1"/>
    <property type="molecule type" value="Genomic_DNA"/>
</dbReference>
<dbReference type="Proteomes" id="UP000509241">
    <property type="component" value="Chromosome"/>
</dbReference>
<evidence type="ECO:0000313" key="2">
    <source>
        <dbReference type="EMBL" id="QLG50754.1"/>
    </source>
</evidence>
<dbReference type="GeneID" id="56035402"/>
<evidence type="ECO:0000313" key="3">
    <source>
        <dbReference type="Proteomes" id="UP000509241"/>
    </source>
</evidence>
<name>A0A7D5GJM2_9EURY</name>
<accession>A0A7D5GJM2</accession>
<gene>
    <name evidence="2" type="ORF">HYG82_18885</name>
</gene>
<dbReference type="InterPro" id="IPR011330">
    <property type="entry name" value="Glyco_hydro/deAcase_b/a-brl"/>
</dbReference>
<dbReference type="RefSeq" id="WP_179263558.1">
    <property type="nucleotide sequence ID" value="NZ_CP058601.1"/>
</dbReference>
<sequence>MTNRNRRSFVSTVAATGTLGLAGCLSQLEEWRGGNGSQNPSNKDPKEPSDNGSKLPGESIDGFESLDEWSAMIDAGTLEARTDDPYAGSQSAHLTASEGTEAASIYKSIPDGMDLSGKNVSVAVKFTGRRQLRLTLELFAPNSRNAHVLQRTLIGPSDRWVRVDFGIGRIETQPDLADVRQIRLAARRRNDQSGPIDCQVDDLRVVDRPQTGKVMLLFDGILESHYTNAYEKMKGYEFPGVESVIPAAIGEDGRLTIDKLEELNDAGWDMAARPRTGSKFLHEFSPDMQKGKIERTKKHLEKLGFEDGAKHFITPRNILSPTARDLVEEYHEQAFRFGGAPNALPLTDPYNVGFFSGAAGEETKRYVDYAANYGQLAVLQFTYIDTEDGISGDAFKNVLEYIDGKDVEVVSATELLES</sequence>
<dbReference type="AlphaFoldDB" id="A0A7D5GJM2"/>
<dbReference type="Gene3D" id="2.60.120.260">
    <property type="entry name" value="Galactose-binding domain-like"/>
    <property type="match status" value="1"/>
</dbReference>
<evidence type="ECO:0008006" key="4">
    <source>
        <dbReference type="Google" id="ProtNLM"/>
    </source>
</evidence>
<dbReference type="CDD" id="cd10970">
    <property type="entry name" value="CE4_DAC_u1_6s"/>
    <property type="match status" value="1"/>
</dbReference>
<dbReference type="SUPFAM" id="SSF88713">
    <property type="entry name" value="Glycoside hydrolase/deacetylase"/>
    <property type="match status" value="1"/>
</dbReference>
<dbReference type="Gene3D" id="3.20.20.370">
    <property type="entry name" value="Glycoside hydrolase/deacetylase"/>
    <property type="match status" value="1"/>
</dbReference>
<reference evidence="2 3" key="1">
    <citation type="submission" date="2020-07" db="EMBL/GenBank/DDBJ databases">
        <authorList>
            <person name="Cui H."/>
        </authorList>
    </citation>
    <scope>NUCLEOTIDE SEQUENCE [LARGE SCALE GENOMIC DNA]</scope>
    <source>
        <strain evidence="2 3">YPL8</strain>
    </source>
</reference>
<dbReference type="KEGG" id="haly:HYG82_18885"/>
<protein>
    <recommendedName>
        <fullName evidence="4">Polysaccharide deacetylase</fullName>
    </recommendedName>
</protein>
<feature type="region of interest" description="Disordered" evidence="1">
    <location>
        <begin position="30"/>
        <end position="60"/>
    </location>
</feature>
<dbReference type="OrthoDB" id="248140at2157"/>
<dbReference type="PROSITE" id="PS51257">
    <property type="entry name" value="PROKAR_LIPOPROTEIN"/>
    <property type="match status" value="1"/>
</dbReference>
<organism evidence="2 3">
    <name type="scientific">Natrinema halophilum</name>
    <dbReference type="NCBI Taxonomy" id="1699371"/>
    <lineage>
        <taxon>Archaea</taxon>
        <taxon>Methanobacteriati</taxon>
        <taxon>Methanobacteriota</taxon>
        <taxon>Stenosarchaea group</taxon>
        <taxon>Halobacteria</taxon>
        <taxon>Halobacteriales</taxon>
        <taxon>Natrialbaceae</taxon>
        <taxon>Natrinema</taxon>
    </lineage>
</organism>
<keyword evidence="3" id="KW-1185">Reference proteome</keyword>
<dbReference type="GO" id="GO:0005975">
    <property type="term" value="P:carbohydrate metabolic process"/>
    <property type="evidence" value="ECO:0007669"/>
    <property type="project" value="InterPro"/>
</dbReference>
<evidence type="ECO:0000256" key="1">
    <source>
        <dbReference type="SAM" id="MobiDB-lite"/>
    </source>
</evidence>
<proteinExistence type="predicted"/>